<sequence>MNNDGRITDPNNRIIADDYLEVGDRERIIDDNARRLNDNDVDINGNRVVRHENDNIIDDHDAIDRNAVKHMSKESREDLNADPITGEPGSHPIGTGIGGIGGAAAGAAIGTMAGPLGTLIGGAIGAIVGGGAGHAAAEAIDPTREEAYWRAEHANADYYREGHEFDRDLHPAYAVGYATRARYPADARFEDHESDLERSWHEVKGESRLEWEEARRATRDAWNRVS</sequence>
<proteinExistence type="predicted"/>
<comment type="caution">
    <text evidence="1">The sequence shown here is derived from an EMBL/GenBank/DDBJ whole genome shotgun (WGS) entry which is preliminary data.</text>
</comment>
<organism evidence="1 2">
    <name type="scientific">Psychrobacter luti</name>
    <dbReference type="NCBI Taxonomy" id="198481"/>
    <lineage>
        <taxon>Bacteria</taxon>
        <taxon>Pseudomonadati</taxon>
        <taxon>Pseudomonadota</taxon>
        <taxon>Gammaproteobacteria</taxon>
        <taxon>Moraxellales</taxon>
        <taxon>Moraxellaceae</taxon>
        <taxon>Psychrobacter</taxon>
    </lineage>
</organism>
<reference evidence="1 2" key="1">
    <citation type="submission" date="2020-08" db="EMBL/GenBank/DDBJ databases">
        <title>Genomic Encyclopedia of Type Strains, Phase III (KMG-III): the genomes of soil and plant-associated and newly described type strains.</title>
        <authorList>
            <person name="Whitman W."/>
        </authorList>
    </citation>
    <scope>NUCLEOTIDE SEQUENCE [LARGE SCALE GENOMIC DNA]</scope>
    <source>
        <strain evidence="1 2">CECT 5885</strain>
    </source>
</reference>
<keyword evidence="2" id="KW-1185">Reference proteome</keyword>
<dbReference type="EMBL" id="JACHXL010000001">
    <property type="protein sequence ID" value="MBB3105573.1"/>
    <property type="molecule type" value="Genomic_DNA"/>
</dbReference>
<dbReference type="AlphaFoldDB" id="A0A839TD84"/>
<accession>A0A839TD84</accession>
<evidence type="ECO:0000313" key="2">
    <source>
        <dbReference type="Proteomes" id="UP000588111"/>
    </source>
</evidence>
<dbReference type="Proteomes" id="UP000588111">
    <property type="component" value="Unassembled WGS sequence"/>
</dbReference>
<protein>
    <recommendedName>
        <fullName evidence="3">Glycine zipper domain-containing protein</fullName>
    </recommendedName>
</protein>
<gene>
    <name evidence="1" type="ORF">FHS24_000064</name>
</gene>
<name>A0A839TD84_9GAMM</name>
<evidence type="ECO:0008006" key="3">
    <source>
        <dbReference type="Google" id="ProtNLM"/>
    </source>
</evidence>
<evidence type="ECO:0000313" key="1">
    <source>
        <dbReference type="EMBL" id="MBB3105573.1"/>
    </source>
</evidence>